<feature type="domain" description="Amino acid permease/ SLC12A" evidence="6">
    <location>
        <begin position="62"/>
        <end position="435"/>
    </location>
</feature>
<feature type="transmembrane region" description="Helical" evidence="5">
    <location>
        <begin position="376"/>
        <end position="393"/>
    </location>
</feature>
<reference evidence="7 8" key="1">
    <citation type="submission" date="2016-10" db="EMBL/GenBank/DDBJ databases">
        <title>Complete Genome Sequence of Peptococcaceae strain DCMF.</title>
        <authorList>
            <person name="Edwards R.J."/>
            <person name="Holland S.I."/>
            <person name="Deshpande N.P."/>
            <person name="Wong Y.K."/>
            <person name="Ertan H."/>
            <person name="Manefield M."/>
            <person name="Russell T.L."/>
            <person name="Lee M.J."/>
        </authorList>
    </citation>
    <scope>NUCLEOTIDE SEQUENCE [LARGE SCALE GENOMIC DNA]</scope>
    <source>
        <strain evidence="7 8">DCMF</strain>
    </source>
</reference>
<dbReference type="Proteomes" id="UP000323521">
    <property type="component" value="Chromosome"/>
</dbReference>
<protein>
    <recommendedName>
        <fullName evidence="6">Amino acid permease/ SLC12A domain-containing protein</fullName>
    </recommendedName>
</protein>
<feature type="transmembrane region" description="Helical" evidence="5">
    <location>
        <begin position="180"/>
        <end position="199"/>
    </location>
</feature>
<evidence type="ECO:0000259" key="6">
    <source>
        <dbReference type="Pfam" id="PF00324"/>
    </source>
</evidence>
<evidence type="ECO:0000256" key="1">
    <source>
        <dbReference type="ARBA" id="ARBA00004141"/>
    </source>
</evidence>
<feature type="transmembrane region" description="Helical" evidence="5">
    <location>
        <begin position="146"/>
        <end position="168"/>
    </location>
</feature>
<dbReference type="Gene3D" id="1.20.1740.10">
    <property type="entry name" value="Amino acid/polyamine transporter I"/>
    <property type="match status" value="1"/>
</dbReference>
<accession>A0A3G1KT50</accession>
<feature type="transmembrane region" description="Helical" evidence="5">
    <location>
        <begin position="211"/>
        <end position="229"/>
    </location>
</feature>
<feature type="transmembrane region" description="Helical" evidence="5">
    <location>
        <begin position="74"/>
        <end position="97"/>
    </location>
</feature>
<feature type="transmembrane region" description="Helical" evidence="5">
    <location>
        <begin position="352"/>
        <end position="370"/>
    </location>
</feature>
<evidence type="ECO:0000256" key="4">
    <source>
        <dbReference type="ARBA" id="ARBA00023136"/>
    </source>
</evidence>
<evidence type="ECO:0000256" key="3">
    <source>
        <dbReference type="ARBA" id="ARBA00022989"/>
    </source>
</evidence>
<keyword evidence="3 5" id="KW-1133">Transmembrane helix</keyword>
<evidence type="ECO:0000313" key="7">
    <source>
        <dbReference type="EMBL" id="ATW25335.1"/>
    </source>
</evidence>
<organism evidence="7 8">
    <name type="scientific">Formimonas warabiya</name>
    <dbReference type="NCBI Taxonomy" id="1761012"/>
    <lineage>
        <taxon>Bacteria</taxon>
        <taxon>Bacillati</taxon>
        <taxon>Bacillota</taxon>
        <taxon>Clostridia</taxon>
        <taxon>Eubacteriales</taxon>
        <taxon>Peptococcaceae</taxon>
        <taxon>Candidatus Formimonas</taxon>
    </lineage>
</organism>
<dbReference type="InterPro" id="IPR004841">
    <property type="entry name" value="AA-permease/SLC12A_dom"/>
</dbReference>
<proteinExistence type="predicted"/>
<dbReference type="RefSeq" id="WP_148134590.1">
    <property type="nucleotide sequence ID" value="NZ_CP017634.1"/>
</dbReference>
<feature type="transmembrane region" description="Helical" evidence="5">
    <location>
        <begin position="250"/>
        <end position="270"/>
    </location>
</feature>
<name>A0A3G1KT50_FORW1</name>
<feature type="transmembrane region" description="Helical" evidence="5">
    <location>
        <begin position="45"/>
        <end position="62"/>
    </location>
</feature>
<dbReference type="Pfam" id="PF00324">
    <property type="entry name" value="AA_permease"/>
    <property type="match status" value="1"/>
</dbReference>
<dbReference type="PIRSF" id="PIRSF006060">
    <property type="entry name" value="AA_transporter"/>
    <property type="match status" value="1"/>
</dbReference>
<feature type="transmembrane region" description="Helical" evidence="5">
    <location>
        <begin position="413"/>
        <end position="431"/>
    </location>
</feature>
<dbReference type="EMBL" id="CP017634">
    <property type="protein sequence ID" value="ATW25335.1"/>
    <property type="molecule type" value="Genomic_DNA"/>
</dbReference>
<dbReference type="AlphaFoldDB" id="A0A3G1KT50"/>
<comment type="subcellular location">
    <subcellularLocation>
        <location evidence="1">Membrane</location>
        <topology evidence="1">Multi-pass membrane protein</topology>
    </subcellularLocation>
</comment>
<keyword evidence="4 5" id="KW-0472">Membrane</keyword>
<dbReference type="PANTHER" id="PTHR42770">
    <property type="entry name" value="AMINO ACID TRANSPORTER-RELATED"/>
    <property type="match status" value="1"/>
</dbReference>
<keyword evidence="2 5" id="KW-0812">Transmembrane</keyword>
<evidence type="ECO:0000313" key="8">
    <source>
        <dbReference type="Proteomes" id="UP000323521"/>
    </source>
</evidence>
<evidence type="ECO:0000256" key="2">
    <source>
        <dbReference type="ARBA" id="ARBA00022692"/>
    </source>
</evidence>
<dbReference type="KEGG" id="fwa:DCMF_11645"/>
<dbReference type="OrthoDB" id="178667at2"/>
<dbReference type="InterPro" id="IPR050367">
    <property type="entry name" value="APC_superfamily"/>
</dbReference>
<feature type="transmembrane region" description="Helical" evidence="5">
    <location>
        <begin position="299"/>
        <end position="320"/>
    </location>
</feature>
<sequence>MDKRDAGDSLFGYGPSDFDDILITKRITDDFLRNQGLKKIWTPKYLWALGTGTVLAGMYNQWSLHAEAVEPLSVLAAVGIIAFLYVIFIILVSELAVHFPYAGGPYAFARRGLGTFGGYLAGTAGAMQFIFGTAALFVMFKSFILVFFPGGTGMALSVATVIALLALCAFNSGASAGVQFFFTNCALSGLILFFIGSSGAGHNFSLEYHPVSFWSGVLTALPVVIWYFFGLEGLSLVAEETKNPERTLPLGLILSVVSVSLFCFGMWFFVSRSMPEIFFSSGRYPLLFVLEKVQGQDRVLLTTFSAVSLCAYVVGLNGFINGFSRQVYSLARGGYYPLMLGRLHANRRTPDLAILFPGMLSILIAYLLPFKLMVCFSIVSALFVHILVLISYFQIRKYEPALFRFGGFIHHPFIFFLALFLVFVLLTIVIFTYAAEIWKLIVVWGLVCLYYFLWARHHIRDEAPEESRAVSVERKIKIDLH</sequence>
<dbReference type="GO" id="GO:0016020">
    <property type="term" value="C:membrane"/>
    <property type="evidence" value="ECO:0007669"/>
    <property type="project" value="UniProtKB-SubCell"/>
</dbReference>
<dbReference type="PANTHER" id="PTHR42770:SF7">
    <property type="entry name" value="MEMBRANE PROTEIN"/>
    <property type="match status" value="1"/>
</dbReference>
<feature type="transmembrane region" description="Helical" evidence="5">
    <location>
        <begin position="437"/>
        <end position="454"/>
    </location>
</feature>
<dbReference type="GO" id="GO:0055085">
    <property type="term" value="P:transmembrane transport"/>
    <property type="evidence" value="ECO:0007669"/>
    <property type="project" value="InterPro"/>
</dbReference>
<keyword evidence="8" id="KW-1185">Reference proteome</keyword>
<evidence type="ECO:0000256" key="5">
    <source>
        <dbReference type="SAM" id="Phobius"/>
    </source>
</evidence>
<feature type="transmembrane region" description="Helical" evidence="5">
    <location>
        <begin position="118"/>
        <end position="140"/>
    </location>
</feature>
<gene>
    <name evidence="7" type="ORF">DCMF_11645</name>
</gene>